<proteinExistence type="predicted"/>
<dbReference type="VEuPathDB" id="FungiDB:MFRU_019g01040"/>
<gene>
    <name evidence="1" type="ORF">EYC84_008848</name>
</gene>
<protein>
    <submittedName>
        <fullName evidence="1">Uncharacterized protein</fullName>
    </submittedName>
</protein>
<comment type="caution">
    <text evidence="1">The sequence shown here is derived from an EMBL/GenBank/DDBJ whole genome shotgun (WGS) entry which is preliminary data.</text>
</comment>
<dbReference type="AlphaFoldDB" id="A0A5M9J9F4"/>
<sequence length="386" mass="43051">MDDASEFVQQAKIVVVFPNIGTEELVANAARVIPGVSVHFVQCSYYFNDPPSDAWVNERDAVSGDASKYVSPKEAKDALSRLIAYLRSDASISCLMILDDNSLPGLNVVGAMELIDLDFTLVSPARTDINLNRMPRYRGKEMQPEWLVKLELLKDQWDAFAIPERKRLELPAGSLLMPTKAAAKCQVALMKAIKPTTELERTTHSKLCLSHSQASLLIPPTAKTKAFLERGAFSPGSFSSSISFLTIVLVYMIYNIALEYENFAASDVTHKRAILEDPSGWVEESPFYVWTAWPRKLVRMALPYASKRRQVSEELLDTVEKWVHTERFLRASDPGWKFSDVLQRLRQAGFITSDPVKKEASEVVSTLASTVTGNVDDRRSIGMIGG</sequence>
<name>A0A5M9J9F4_MONFR</name>
<accession>A0A5M9J9F4</accession>
<dbReference type="Proteomes" id="UP000322873">
    <property type="component" value="Unassembled WGS sequence"/>
</dbReference>
<reference evidence="1 2" key="1">
    <citation type="submission" date="2019-06" db="EMBL/GenBank/DDBJ databases">
        <title>Genome Sequence of the Brown Rot Fungal Pathogen Monilinia fructicola.</title>
        <authorList>
            <person name="De Miccolis Angelini R.M."/>
            <person name="Landi L."/>
            <person name="Abate D."/>
            <person name="Pollastro S."/>
            <person name="Romanazzi G."/>
            <person name="Faretra F."/>
        </authorList>
    </citation>
    <scope>NUCLEOTIDE SEQUENCE [LARGE SCALE GENOMIC DNA]</scope>
    <source>
        <strain evidence="1 2">Mfrc123</strain>
    </source>
</reference>
<organism evidence="1 2">
    <name type="scientific">Monilinia fructicola</name>
    <name type="common">Brown rot fungus</name>
    <name type="synonym">Ciboria fructicola</name>
    <dbReference type="NCBI Taxonomy" id="38448"/>
    <lineage>
        <taxon>Eukaryota</taxon>
        <taxon>Fungi</taxon>
        <taxon>Dikarya</taxon>
        <taxon>Ascomycota</taxon>
        <taxon>Pezizomycotina</taxon>
        <taxon>Leotiomycetes</taxon>
        <taxon>Helotiales</taxon>
        <taxon>Sclerotiniaceae</taxon>
        <taxon>Monilinia</taxon>
    </lineage>
</organism>
<dbReference type="EMBL" id="VICG01000012">
    <property type="protein sequence ID" value="KAA8566248.1"/>
    <property type="molecule type" value="Genomic_DNA"/>
</dbReference>
<evidence type="ECO:0000313" key="2">
    <source>
        <dbReference type="Proteomes" id="UP000322873"/>
    </source>
</evidence>
<evidence type="ECO:0000313" key="1">
    <source>
        <dbReference type="EMBL" id="KAA8566248.1"/>
    </source>
</evidence>
<keyword evidence="2" id="KW-1185">Reference proteome</keyword>